<evidence type="ECO:0000313" key="2">
    <source>
        <dbReference type="Proteomes" id="UP000076096"/>
    </source>
</evidence>
<gene>
    <name evidence="1" type="ORF">A4E84_30755</name>
</gene>
<dbReference type="KEGG" id="stsi:A4E84_30755"/>
<dbReference type="Proteomes" id="UP000076096">
    <property type="component" value="Chromosome"/>
</dbReference>
<accession>A0A143C8Q6</accession>
<reference evidence="2" key="1">
    <citation type="submission" date="2016-04" db="EMBL/GenBank/DDBJ databases">
        <authorList>
            <person name="Zhang B."/>
        </authorList>
    </citation>
    <scope>NUCLEOTIDE SEQUENCE [LARGE SCALE GENOMIC DNA]</scope>
    <source>
        <strain evidence="2">S10</strain>
    </source>
</reference>
<dbReference type="RefSeq" id="WP_062929662.1">
    <property type="nucleotide sequence ID" value="NZ_CP015098.1"/>
</dbReference>
<dbReference type="AlphaFoldDB" id="A0A143C8Q6"/>
<proteinExistence type="predicted"/>
<sequence length="92" mass="10866">MTCMPTEDVEFHDAIKEVFRRYPEAQGKYALSSLALENRMKIDFSEKVGVSRVDGDSIITEFKDRESVVRARICLKWNFDYTECLHWEELLE</sequence>
<keyword evidence="2" id="KW-1185">Reference proteome</keyword>
<organism evidence="1 2">
    <name type="scientific">Streptomyces qaidamensis</name>
    <dbReference type="NCBI Taxonomy" id="1783515"/>
    <lineage>
        <taxon>Bacteria</taxon>
        <taxon>Bacillati</taxon>
        <taxon>Actinomycetota</taxon>
        <taxon>Actinomycetes</taxon>
        <taxon>Kitasatosporales</taxon>
        <taxon>Streptomycetaceae</taxon>
        <taxon>Streptomyces</taxon>
        <taxon>Streptomyces aurantiacus group</taxon>
    </lineage>
</organism>
<protein>
    <submittedName>
        <fullName evidence="1">Uncharacterized protein</fullName>
    </submittedName>
</protein>
<name>A0A143C8Q6_9ACTN</name>
<evidence type="ECO:0000313" key="1">
    <source>
        <dbReference type="EMBL" id="AMW13500.1"/>
    </source>
</evidence>
<dbReference type="EMBL" id="CP015098">
    <property type="protein sequence ID" value="AMW13500.1"/>
    <property type="molecule type" value="Genomic_DNA"/>
</dbReference>